<dbReference type="STRING" id="641524.ADICYQ_0147"/>
<dbReference type="Gene3D" id="3.40.720.10">
    <property type="entry name" value="Alkaline Phosphatase, subunit A"/>
    <property type="match status" value="1"/>
</dbReference>
<reference evidence="4 5" key="1">
    <citation type="journal article" date="2013" name="Genome Announc.">
        <title>Draft Genome Sequence of Cyclobacterium qasimii Strain M12-11BT, Isolated from Arctic Marine Sediment.</title>
        <authorList>
            <person name="Shivaji S."/>
            <person name="Ara S."/>
            <person name="Singh A."/>
            <person name="Kumar Pinnaka A."/>
        </authorList>
    </citation>
    <scope>NUCLEOTIDE SEQUENCE [LARGE SCALE GENOMIC DNA]</scope>
    <source>
        <strain evidence="4 5">M12-11B</strain>
    </source>
</reference>
<evidence type="ECO:0000313" key="5">
    <source>
        <dbReference type="Proteomes" id="UP000014974"/>
    </source>
</evidence>
<comment type="caution">
    <text evidence="4">The sequence shown here is derived from an EMBL/GenBank/DDBJ whole genome shotgun (WGS) entry which is preliminary data.</text>
</comment>
<dbReference type="PANTHER" id="PTHR42693">
    <property type="entry name" value="ARYLSULFATASE FAMILY MEMBER"/>
    <property type="match status" value="1"/>
</dbReference>
<dbReference type="InterPro" id="IPR017850">
    <property type="entry name" value="Alkaline_phosphatase_core_sf"/>
</dbReference>
<dbReference type="EMBL" id="ATNM01000004">
    <property type="protein sequence ID" value="EPR71676.1"/>
    <property type="molecule type" value="Genomic_DNA"/>
</dbReference>
<dbReference type="eggNOG" id="COG3119">
    <property type="taxonomic scope" value="Bacteria"/>
</dbReference>
<dbReference type="Gene3D" id="3.30.1120.10">
    <property type="match status" value="1"/>
</dbReference>
<dbReference type="InterPro" id="IPR050738">
    <property type="entry name" value="Sulfatase"/>
</dbReference>
<dbReference type="FunFam" id="3.40.720.10:FF:000070">
    <property type="entry name" value="Arylsulfatase A"/>
    <property type="match status" value="1"/>
</dbReference>
<dbReference type="Pfam" id="PF00884">
    <property type="entry name" value="Sulfatase"/>
    <property type="match status" value="1"/>
</dbReference>
<comment type="similarity">
    <text evidence="1">Belongs to the sulfatase family.</text>
</comment>
<dbReference type="Proteomes" id="UP000014974">
    <property type="component" value="Unassembled WGS sequence"/>
</dbReference>
<sequence length="513" mass="58235">MEHIMKNTFFQNSLFFIGLAMLIFGCKQDEQEPLPPNIILVMTDDQGYGDISANGSPDVSTPNMDRLKLQSISLEDFQVSPTCAPTRSAIMSGRHPFKNGITHTILERERMALGFTTLPQVLKRGGYTSGIFGKWHLGDEQEYQPDSRGFDEVFIHGGGGIGQAYPGSCADVPDNEYFDPVIKHNGTFVKTEGFCTDVFFTQALSWIKEKSSSEEPFFAYIAANAPHGPFVAPEEYKKKFIDQGYPTDAQGFYAMIENVDHNLGILMDKLDAWGIADNTILIFMSDNGKTYGGYNIVHGETYNAGMKGFKGSLYEGGSRVPFFIRWPNHFNKGQEVDVMLNHYDMLPTFAEIANIDISDIPNLDGKSFLSYLKNDTIESEDRLRFFHGGRWPLNPKNISDPEGTDHWVGTAETSNPDSSKYQKFAVRNEQYRFVNNSELYDLFSDPGETQNIIEEHPELVNQMRGSYEEWWSEVRPYMVNEEVPLAKEKPFWVDFEKQKDTEGIKNWVKPDLD</sequence>
<protein>
    <submittedName>
        <fullName evidence="4">Arylsulfatase</fullName>
        <ecNumber evidence="4">3.1.6.1</ecNumber>
    </submittedName>
</protein>
<proteinExistence type="inferred from homology"/>
<dbReference type="AlphaFoldDB" id="S7VP11"/>
<evidence type="ECO:0000259" key="3">
    <source>
        <dbReference type="Pfam" id="PF00884"/>
    </source>
</evidence>
<dbReference type="CDD" id="cd16146">
    <property type="entry name" value="ARS_like"/>
    <property type="match status" value="1"/>
</dbReference>
<feature type="domain" description="Sulfatase N-terminal" evidence="3">
    <location>
        <begin position="36"/>
        <end position="355"/>
    </location>
</feature>
<dbReference type="SUPFAM" id="SSF53649">
    <property type="entry name" value="Alkaline phosphatase-like"/>
    <property type="match status" value="1"/>
</dbReference>
<dbReference type="PATRIC" id="fig|641524.5.peg.143"/>
<keyword evidence="2 4" id="KW-0378">Hydrolase</keyword>
<accession>S7VP11</accession>
<name>S7VP11_9BACT</name>
<dbReference type="PANTHER" id="PTHR42693:SF53">
    <property type="entry name" value="ENDO-4-O-SULFATASE"/>
    <property type="match status" value="1"/>
</dbReference>
<gene>
    <name evidence="4" type="ORF">ADICYQ_0147</name>
</gene>
<dbReference type="InterPro" id="IPR000917">
    <property type="entry name" value="Sulfatase_N"/>
</dbReference>
<dbReference type="PROSITE" id="PS51257">
    <property type="entry name" value="PROKAR_LIPOPROTEIN"/>
    <property type="match status" value="1"/>
</dbReference>
<organism evidence="4 5">
    <name type="scientific">Cyclobacterium qasimii M12-11B</name>
    <dbReference type="NCBI Taxonomy" id="641524"/>
    <lineage>
        <taxon>Bacteria</taxon>
        <taxon>Pseudomonadati</taxon>
        <taxon>Bacteroidota</taxon>
        <taxon>Cytophagia</taxon>
        <taxon>Cytophagales</taxon>
        <taxon>Cyclobacteriaceae</taxon>
        <taxon>Cyclobacterium</taxon>
    </lineage>
</organism>
<dbReference type="GO" id="GO:0004065">
    <property type="term" value="F:arylsulfatase activity"/>
    <property type="evidence" value="ECO:0007669"/>
    <property type="project" value="UniProtKB-EC"/>
</dbReference>
<evidence type="ECO:0000256" key="1">
    <source>
        <dbReference type="ARBA" id="ARBA00008779"/>
    </source>
</evidence>
<dbReference type="EC" id="3.1.6.1" evidence="4"/>
<evidence type="ECO:0000256" key="2">
    <source>
        <dbReference type="ARBA" id="ARBA00022801"/>
    </source>
</evidence>
<evidence type="ECO:0000313" key="4">
    <source>
        <dbReference type="EMBL" id="EPR71676.1"/>
    </source>
</evidence>